<dbReference type="HOGENOM" id="CLU_076665_0_2_1"/>
<evidence type="ECO:0000256" key="1">
    <source>
        <dbReference type="ARBA" id="ARBA00004123"/>
    </source>
</evidence>
<keyword evidence="2" id="KW-0805">Transcription regulation</keyword>
<dbReference type="AlphaFoldDB" id="G8ZNI2"/>
<dbReference type="Pfam" id="PF02269">
    <property type="entry name" value="TFIID-18kDa"/>
    <property type="match status" value="1"/>
</dbReference>
<evidence type="ECO:0000256" key="7">
    <source>
        <dbReference type="SAM" id="MobiDB-lite"/>
    </source>
</evidence>
<keyword evidence="3" id="KW-0804">Transcription</keyword>
<keyword evidence="9" id="KW-1185">Reference proteome</keyword>
<reference evidence="8 9" key="1">
    <citation type="journal article" date="2011" name="Proc. Natl. Acad. Sci. U.S.A.">
        <title>Evolutionary erosion of yeast sex chromosomes by mating-type switching accidents.</title>
        <authorList>
            <person name="Gordon J.L."/>
            <person name="Armisen D."/>
            <person name="Proux-Wera E."/>
            <person name="Oheigeartaigh S.S."/>
            <person name="Byrne K.P."/>
            <person name="Wolfe K.H."/>
        </authorList>
    </citation>
    <scope>NUCLEOTIDE SEQUENCE [LARGE SCALE GENOMIC DNA]</scope>
    <source>
        <strain evidence="9">ATCC 10662 / CBS 1146 / NBRC 0425 / NCYC 2629 / NRRL Y-866</strain>
    </source>
</reference>
<name>G8ZNI2_TORDE</name>
<feature type="region of interest" description="Disordered" evidence="7">
    <location>
        <begin position="102"/>
        <end position="160"/>
    </location>
</feature>
<dbReference type="OrthoDB" id="10266074at2759"/>
<evidence type="ECO:0000313" key="9">
    <source>
        <dbReference type="Proteomes" id="UP000005627"/>
    </source>
</evidence>
<evidence type="ECO:0000256" key="5">
    <source>
        <dbReference type="ARBA" id="ARBA00038392"/>
    </source>
</evidence>
<dbReference type="InterPro" id="IPR003195">
    <property type="entry name" value="TFIID_TAF13"/>
</dbReference>
<dbReference type="GeneID" id="11503283"/>
<evidence type="ECO:0000256" key="4">
    <source>
        <dbReference type="ARBA" id="ARBA00023242"/>
    </source>
</evidence>
<accession>G8ZNI2</accession>
<evidence type="ECO:0000256" key="2">
    <source>
        <dbReference type="ARBA" id="ARBA00023015"/>
    </source>
</evidence>
<dbReference type="FunCoup" id="G8ZNI2">
    <property type="interactions" value="427"/>
</dbReference>
<protein>
    <recommendedName>
        <fullName evidence="6">Transcription initiation factor TFIID subunit 13</fullName>
    </recommendedName>
</protein>
<feature type="compositionally biased region" description="Acidic residues" evidence="7">
    <location>
        <begin position="113"/>
        <end position="132"/>
    </location>
</feature>
<comment type="similarity">
    <text evidence="5">Belongs to the TAF13 family.</text>
</comment>
<feature type="compositionally biased region" description="Basic residues" evidence="7">
    <location>
        <begin position="144"/>
        <end position="160"/>
    </location>
</feature>
<comment type="subcellular location">
    <subcellularLocation>
        <location evidence="1">Nucleus</location>
    </subcellularLocation>
</comment>
<sequence>MSKKLKRTDLFAKDVGSLLYAYGDVAQPLPETVQCLDELVSGYLVDICSAAYRTAQGSRRSKLKLEDFKFAIRRDPIKLGRAEELIATNKLITEAKRQFNGTDNQNLKRFREGEEDDEYQDGDMDNEDDLEAGEAATTSNGKTTKQKSTKGKHSKKSKQH</sequence>
<evidence type="ECO:0000256" key="6">
    <source>
        <dbReference type="ARBA" id="ARBA00040136"/>
    </source>
</evidence>
<gene>
    <name evidence="8" type="primary">TDEL0B00470</name>
    <name evidence="8" type="ORF">TDEL_0B00470</name>
</gene>
<dbReference type="EMBL" id="HE616743">
    <property type="protein sequence ID" value="CCE90176.1"/>
    <property type="molecule type" value="Genomic_DNA"/>
</dbReference>
<dbReference type="GO" id="GO:0051123">
    <property type="term" value="P:RNA polymerase II preinitiation complex assembly"/>
    <property type="evidence" value="ECO:0007669"/>
    <property type="project" value="EnsemblFungi"/>
</dbReference>
<dbReference type="GO" id="GO:0045944">
    <property type="term" value="P:positive regulation of transcription by RNA polymerase II"/>
    <property type="evidence" value="ECO:0007669"/>
    <property type="project" value="EnsemblFungi"/>
</dbReference>
<dbReference type="Proteomes" id="UP000005627">
    <property type="component" value="Chromosome 2"/>
</dbReference>
<dbReference type="PANTHER" id="PTHR11380:SF5">
    <property type="entry name" value="TRANSCRIPTION INITIATION FACTOR TFIID SUBUNIT 13"/>
    <property type="match status" value="1"/>
</dbReference>
<organism evidence="8 9">
    <name type="scientific">Torulaspora delbrueckii</name>
    <name type="common">Yeast</name>
    <name type="synonym">Candida colliculosa</name>
    <dbReference type="NCBI Taxonomy" id="4950"/>
    <lineage>
        <taxon>Eukaryota</taxon>
        <taxon>Fungi</taxon>
        <taxon>Dikarya</taxon>
        <taxon>Ascomycota</taxon>
        <taxon>Saccharomycotina</taxon>
        <taxon>Saccharomycetes</taxon>
        <taxon>Saccharomycetales</taxon>
        <taxon>Saccharomycetaceae</taxon>
        <taxon>Torulaspora</taxon>
    </lineage>
</organism>
<evidence type="ECO:0000256" key="3">
    <source>
        <dbReference type="ARBA" id="ARBA00023163"/>
    </source>
</evidence>
<dbReference type="Gene3D" id="1.10.20.10">
    <property type="entry name" value="Histone, subunit A"/>
    <property type="match status" value="1"/>
</dbReference>
<dbReference type="eggNOG" id="KOG3901">
    <property type="taxonomic scope" value="Eukaryota"/>
</dbReference>
<dbReference type="STRING" id="1076872.G8ZNI2"/>
<proteinExistence type="inferred from homology"/>
<dbReference type="PANTHER" id="PTHR11380">
    <property type="entry name" value="TRANSCRIPTION INITIATION FACTOR TFIID/SUPT3-RELATED"/>
    <property type="match status" value="1"/>
</dbReference>
<keyword evidence="4" id="KW-0539">Nucleus</keyword>
<evidence type="ECO:0000313" key="8">
    <source>
        <dbReference type="EMBL" id="CCE90176.1"/>
    </source>
</evidence>
<dbReference type="GO" id="GO:0005669">
    <property type="term" value="C:transcription factor TFIID complex"/>
    <property type="evidence" value="ECO:0007669"/>
    <property type="project" value="EnsemblFungi"/>
</dbReference>
<dbReference type="InterPro" id="IPR009072">
    <property type="entry name" value="Histone-fold"/>
</dbReference>
<dbReference type="RefSeq" id="XP_003679387.1">
    <property type="nucleotide sequence ID" value="XM_003679339.1"/>
</dbReference>
<dbReference type="KEGG" id="tdl:TDEL_0B00470"/>
<dbReference type="InParanoid" id="G8ZNI2"/>
<dbReference type="CDD" id="cd07978">
    <property type="entry name" value="HFD_TAF13"/>
    <property type="match status" value="1"/>
</dbReference>
<dbReference type="SUPFAM" id="SSF47113">
    <property type="entry name" value="Histone-fold"/>
    <property type="match status" value="1"/>
</dbReference>
<dbReference type="GO" id="GO:0046982">
    <property type="term" value="F:protein heterodimerization activity"/>
    <property type="evidence" value="ECO:0007669"/>
    <property type="project" value="InterPro"/>
</dbReference>